<dbReference type="InterPro" id="IPR018511">
    <property type="entry name" value="Hemolysin-typ_Ca-bd_CS"/>
</dbReference>
<reference evidence="3 4" key="1">
    <citation type="submission" date="2019-12" db="EMBL/GenBank/DDBJ databases">
        <title>Novel species isolated from a subtropical stream in China.</title>
        <authorList>
            <person name="Lu H."/>
        </authorList>
    </citation>
    <scope>NUCLEOTIDE SEQUENCE [LARGE SCALE GENOMIC DNA]</scope>
    <source>
        <strain evidence="3 4">FT127W</strain>
    </source>
</reference>
<dbReference type="Gene3D" id="2.120.10.30">
    <property type="entry name" value="TolB, C-terminal domain"/>
    <property type="match status" value="2"/>
</dbReference>
<dbReference type="InterPro" id="IPR001343">
    <property type="entry name" value="Hemolysn_Ca-bd"/>
</dbReference>
<dbReference type="InterPro" id="IPR025282">
    <property type="entry name" value="DUF4214"/>
</dbReference>
<gene>
    <name evidence="3" type="ORF">GTP77_23925</name>
</gene>
<proteinExistence type="inferred from homology"/>
<evidence type="ECO:0000313" key="3">
    <source>
        <dbReference type="EMBL" id="MYN10374.1"/>
    </source>
</evidence>
<feature type="domain" description="DUF4214" evidence="2">
    <location>
        <begin position="521"/>
        <end position="591"/>
    </location>
</feature>
<evidence type="ECO:0000259" key="2">
    <source>
        <dbReference type="Pfam" id="PF13946"/>
    </source>
</evidence>
<dbReference type="InterPro" id="IPR011659">
    <property type="entry name" value="WD40"/>
</dbReference>
<dbReference type="InterPro" id="IPR011042">
    <property type="entry name" value="6-blade_b-propeller_TolB-like"/>
</dbReference>
<name>A0A7X4KNK1_9BURK</name>
<dbReference type="Pfam" id="PF07676">
    <property type="entry name" value="PD40"/>
    <property type="match status" value="3"/>
</dbReference>
<accession>A0A7X4KNK1</accession>
<dbReference type="Pfam" id="PF00353">
    <property type="entry name" value="HemolysinCabind"/>
    <property type="match status" value="1"/>
</dbReference>
<dbReference type="PROSITE" id="PS00330">
    <property type="entry name" value="HEMOLYSIN_CALCIUM"/>
    <property type="match status" value="1"/>
</dbReference>
<dbReference type="SUPFAM" id="SSF82171">
    <property type="entry name" value="DPP6 N-terminal domain-like"/>
    <property type="match status" value="1"/>
</dbReference>
<keyword evidence="4" id="KW-1185">Reference proteome</keyword>
<comment type="similarity">
    <text evidence="1">Belongs to the TolB family.</text>
</comment>
<dbReference type="PANTHER" id="PTHR36842">
    <property type="entry name" value="PROTEIN TOLB HOMOLOG"/>
    <property type="match status" value="1"/>
</dbReference>
<dbReference type="Pfam" id="PF13946">
    <property type="entry name" value="DUF4214"/>
    <property type="match status" value="1"/>
</dbReference>
<dbReference type="PANTHER" id="PTHR36842:SF1">
    <property type="entry name" value="PROTEIN TOLB"/>
    <property type="match status" value="1"/>
</dbReference>
<evidence type="ECO:0000313" key="4">
    <source>
        <dbReference type="Proteomes" id="UP000450676"/>
    </source>
</evidence>
<evidence type="ECO:0000256" key="1">
    <source>
        <dbReference type="ARBA" id="ARBA00009820"/>
    </source>
</evidence>
<dbReference type="EMBL" id="WWCU01000037">
    <property type="protein sequence ID" value="MYN10374.1"/>
    <property type="molecule type" value="Genomic_DNA"/>
</dbReference>
<organism evidence="3 4">
    <name type="scientific">Pseudoduganella aquatica</name>
    <dbReference type="NCBI Taxonomy" id="2660641"/>
    <lineage>
        <taxon>Bacteria</taxon>
        <taxon>Pseudomonadati</taxon>
        <taxon>Pseudomonadota</taxon>
        <taxon>Betaproteobacteria</taxon>
        <taxon>Burkholderiales</taxon>
        <taxon>Oxalobacteraceae</taxon>
        <taxon>Telluria group</taxon>
        <taxon>Pseudoduganella</taxon>
    </lineage>
</organism>
<protein>
    <submittedName>
        <fullName evidence="3">DUF4214 domain-containing protein</fullName>
    </submittedName>
</protein>
<comment type="caution">
    <text evidence="3">The sequence shown here is derived from an EMBL/GenBank/DDBJ whole genome shotgun (WGS) entry which is preliminary data.</text>
</comment>
<dbReference type="AlphaFoldDB" id="A0A7X4KNK1"/>
<dbReference type="Proteomes" id="UP000450676">
    <property type="component" value="Unassembled WGS sequence"/>
</dbReference>
<sequence>MLPNTSSTVQTDISAPDIGARISANGRYVAFSSNQSLLPSDTSLNDGDIYLRDLQTGTLTLVSTLAGVKTNASLAGDAGAVSFQNTVGGNANIMVKFMASGALINASTTATGAQANGSSYNAVLSGSGLYVGFISKATNLVASDTNGTDDMFVKNTQTGVVVNASTTAAGVQANAPSADTALSSNGRTAVFTTFATNLAAGDDSYADIYAKNLDSGALTRVSTSSSGAGANGNSDNASVSADGRYVVFTSQASNLVAGDTNAHRDVFRKDLATGVTLRVSTGADGQQGLGDSSNASVSNDGRYVLFESTSDFTPGDGDGRADIFIKDIETGALTRLSSGGDANHYNYASSAALASSSLDAVFVNYQMIANTTADARTITHTTVGAGFGSLAGAIVTGTASPESIIGNQGNDRISGLGGNDVIDGGGGIDTAVYTGARAGYGITITATGALVSNPQGSDGSDVLGNVERLHFANADVALDIEGNAGQAYRLYQAVFDRVPDLPGLGYWIAVRDGGASMDLIAKNFMSSNEGLALYGAAPTNAEAVTRFYANTLHRAPDEAGFAYWMNVLDNHLASQANVLVQFSDSPENHAQVIGAIQNGIDFVPFA</sequence>
<dbReference type="GO" id="GO:0005509">
    <property type="term" value="F:calcium ion binding"/>
    <property type="evidence" value="ECO:0007669"/>
    <property type="project" value="InterPro"/>
</dbReference>
<dbReference type="RefSeq" id="WP_161074670.1">
    <property type="nucleotide sequence ID" value="NZ_CP086370.1"/>
</dbReference>